<feature type="transmembrane region" description="Helical" evidence="8">
    <location>
        <begin position="21"/>
        <end position="40"/>
    </location>
</feature>
<keyword evidence="3" id="KW-0813">Transport</keyword>
<dbReference type="EMBL" id="OBQC01000008">
    <property type="protein sequence ID" value="SOC40587.1"/>
    <property type="molecule type" value="Genomic_DNA"/>
</dbReference>
<feature type="transmembrane region" description="Helical" evidence="8">
    <location>
        <begin position="70"/>
        <end position="90"/>
    </location>
</feature>
<dbReference type="CDD" id="cd06550">
    <property type="entry name" value="TM_ABC_iron-siderophores_like"/>
    <property type="match status" value="1"/>
</dbReference>
<keyword evidence="4" id="KW-1003">Cell membrane</keyword>
<dbReference type="RefSeq" id="WP_097149830.1">
    <property type="nucleotide sequence ID" value="NZ_OBQC01000008.1"/>
</dbReference>
<feature type="transmembrane region" description="Helical" evidence="8">
    <location>
        <begin position="251"/>
        <end position="283"/>
    </location>
</feature>
<evidence type="ECO:0000256" key="4">
    <source>
        <dbReference type="ARBA" id="ARBA00022475"/>
    </source>
</evidence>
<evidence type="ECO:0000256" key="1">
    <source>
        <dbReference type="ARBA" id="ARBA00004651"/>
    </source>
</evidence>
<name>A0A285UFX8_9BACL</name>
<evidence type="ECO:0000256" key="3">
    <source>
        <dbReference type="ARBA" id="ARBA00022448"/>
    </source>
</evidence>
<dbReference type="FunFam" id="1.10.3470.10:FF:000001">
    <property type="entry name" value="Vitamin B12 ABC transporter permease BtuC"/>
    <property type="match status" value="1"/>
</dbReference>
<dbReference type="InterPro" id="IPR000522">
    <property type="entry name" value="ABC_transptr_permease_BtuC"/>
</dbReference>
<comment type="subcellular location">
    <subcellularLocation>
        <location evidence="1">Cell membrane</location>
        <topology evidence="1">Multi-pass membrane protein</topology>
    </subcellularLocation>
</comment>
<keyword evidence="5 8" id="KW-0812">Transmembrane</keyword>
<keyword evidence="6 8" id="KW-1133">Transmembrane helix</keyword>
<dbReference type="GO" id="GO:0005886">
    <property type="term" value="C:plasma membrane"/>
    <property type="evidence" value="ECO:0007669"/>
    <property type="project" value="UniProtKB-SubCell"/>
</dbReference>
<feature type="transmembrane region" description="Helical" evidence="8">
    <location>
        <begin position="160"/>
        <end position="180"/>
    </location>
</feature>
<dbReference type="Proteomes" id="UP000219252">
    <property type="component" value="Unassembled WGS sequence"/>
</dbReference>
<accession>A0A285UFX8</accession>
<evidence type="ECO:0000256" key="5">
    <source>
        <dbReference type="ARBA" id="ARBA00022692"/>
    </source>
</evidence>
<dbReference type="InterPro" id="IPR037294">
    <property type="entry name" value="ABC_BtuC-like"/>
</dbReference>
<evidence type="ECO:0000256" key="2">
    <source>
        <dbReference type="ARBA" id="ARBA00007935"/>
    </source>
</evidence>
<evidence type="ECO:0000313" key="10">
    <source>
        <dbReference type="Proteomes" id="UP000219252"/>
    </source>
</evidence>
<dbReference type="GO" id="GO:0033214">
    <property type="term" value="P:siderophore-iron import into cell"/>
    <property type="evidence" value="ECO:0007669"/>
    <property type="project" value="TreeGrafter"/>
</dbReference>
<feature type="transmembrane region" description="Helical" evidence="8">
    <location>
        <begin position="289"/>
        <end position="308"/>
    </location>
</feature>
<dbReference type="GO" id="GO:0022857">
    <property type="term" value="F:transmembrane transporter activity"/>
    <property type="evidence" value="ECO:0007669"/>
    <property type="project" value="InterPro"/>
</dbReference>
<feature type="transmembrane region" description="Helical" evidence="8">
    <location>
        <begin position="320"/>
        <end position="337"/>
    </location>
</feature>
<keyword evidence="10" id="KW-1185">Reference proteome</keyword>
<feature type="transmembrane region" description="Helical" evidence="8">
    <location>
        <begin position="102"/>
        <end position="123"/>
    </location>
</feature>
<proteinExistence type="inferred from homology"/>
<feature type="transmembrane region" description="Helical" evidence="8">
    <location>
        <begin position="207"/>
        <end position="230"/>
    </location>
</feature>
<keyword evidence="7 8" id="KW-0472">Membrane</keyword>
<dbReference type="PANTHER" id="PTHR30472:SF1">
    <property type="entry name" value="FE(3+) DICITRATE TRANSPORT SYSTEM PERMEASE PROTEIN FECC-RELATED"/>
    <property type="match status" value="1"/>
</dbReference>
<evidence type="ECO:0000313" key="9">
    <source>
        <dbReference type="EMBL" id="SOC40587.1"/>
    </source>
</evidence>
<evidence type="ECO:0000256" key="7">
    <source>
        <dbReference type="ARBA" id="ARBA00023136"/>
    </source>
</evidence>
<gene>
    <name evidence="9" type="ORF">SAMN05877842_10873</name>
</gene>
<reference evidence="10" key="1">
    <citation type="submission" date="2017-08" db="EMBL/GenBank/DDBJ databases">
        <authorList>
            <person name="Varghese N."/>
            <person name="Submissions S."/>
        </authorList>
    </citation>
    <scope>NUCLEOTIDE SEQUENCE [LARGE SCALE GENOMIC DNA]</scope>
    <source>
        <strain evidence="10">JC23</strain>
    </source>
</reference>
<feature type="transmembrane region" description="Helical" evidence="8">
    <location>
        <begin position="129"/>
        <end position="148"/>
    </location>
</feature>
<dbReference type="OrthoDB" id="9811721at2"/>
<dbReference type="Gene3D" id="1.10.3470.10">
    <property type="entry name" value="ABC transporter involved in vitamin B12 uptake, BtuC"/>
    <property type="match status" value="1"/>
</dbReference>
<dbReference type="AlphaFoldDB" id="A0A285UFX8"/>
<sequence>MEQLNIAAKKQSLLPKNFGKLTIILLVLLIISIIASIAFGSRSIGWSTILDGLFHPELNDHESSVVRQRVVRTIFSFMCGAALGVSGALMQSVTRNPIADPSILGVNTGASLFVVSGIAFFNISSPSEYVWLAIAGAILTAIFVFTIGSLGGSGATPLKLVLAGAATSAILSSLVTAIMIPRQNVMDQFRFWQVGSVGAGTWDSIQLFLPFLVVGVIIAIVTAPALNAMALGDEVATGLGVKTGTIRLLSAFAGVLLCGAATAFAGPIAFIGLLATHLIRLIIGPNLRYIIPLSALSGGIILTISDVVGRLIARPGEVEVGILTAFIGAPILIYITMKAKMRSL</sequence>
<evidence type="ECO:0000256" key="6">
    <source>
        <dbReference type="ARBA" id="ARBA00022989"/>
    </source>
</evidence>
<evidence type="ECO:0000256" key="8">
    <source>
        <dbReference type="SAM" id="Phobius"/>
    </source>
</evidence>
<comment type="similarity">
    <text evidence="2">Belongs to the binding-protein-dependent transport system permease family. FecCD subfamily.</text>
</comment>
<dbReference type="SUPFAM" id="SSF81345">
    <property type="entry name" value="ABC transporter involved in vitamin B12 uptake, BtuC"/>
    <property type="match status" value="1"/>
</dbReference>
<dbReference type="Pfam" id="PF01032">
    <property type="entry name" value="FecCD"/>
    <property type="match status" value="1"/>
</dbReference>
<organism evidence="9 10">
    <name type="scientific">Ureibacillus acetophenoni</name>
    <dbReference type="NCBI Taxonomy" id="614649"/>
    <lineage>
        <taxon>Bacteria</taxon>
        <taxon>Bacillati</taxon>
        <taxon>Bacillota</taxon>
        <taxon>Bacilli</taxon>
        <taxon>Bacillales</taxon>
        <taxon>Caryophanaceae</taxon>
        <taxon>Ureibacillus</taxon>
    </lineage>
</organism>
<protein>
    <submittedName>
        <fullName evidence="9">Iron complex transport system permease protein</fullName>
    </submittedName>
</protein>
<dbReference type="PANTHER" id="PTHR30472">
    <property type="entry name" value="FERRIC ENTEROBACTIN TRANSPORT SYSTEM PERMEASE PROTEIN"/>
    <property type="match status" value="1"/>
</dbReference>